<dbReference type="Proteomes" id="UP001651880">
    <property type="component" value="Unassembled WGS sequence"/>
</dbReference>
<comment type="caution">
    <text evidence="4">The sequence shown here is derived from an EMBL/GenBank/DDBJ whole genome shotgun (WGS) entry which is preliminary data.</text>
</comment>
<dbReference type="InterPro" id="IPR013328">
    <property type="entry name" value="6PGD_dom2"/>
</dbReference>
<gene>
    <name evidence="4" type="ORF">LJD61_06555</name>
</gene>
<keyword evidence="1" id="KW-0560">Oxidoreductase</keyword>
<dbReference type="Pfam" id="PF02317">
    <property type="entry name" value="Octopine_DH"/>
    <property type="match status" value="1"/>
</dbReference>
<dbReference type="Gene3D" id="3.40.50.720">
    <property type="entry name" value="NAD(P)-binding Rossmann-like Domain"/>
    <property type="match status" value="1"/>
</dbReference>
<dbReference type="PANTHER" id="PTHR38015">
    <property type="entry name" value="BLR6086 PROTEIN"/>
    <property type="match status" value="1"/>
</dbReference>
<reference evidence="4 5" key="1">
    <citation type="submission" date="2021-10" db="EMBL/GenBank/DDBJ databases">
        <title>Lutispora strain m25 sp. nov., a thermophilic, non-spore-forming bacterium isolated from a lab-scale methanogenic bioreactor digesting anaerobic sludge.</title>
        <authorList>
            <person name="El Houari A."/>
            <person name="Mcdonald J."/>
        </authorList>
    </citation>
    <scope>NUCLEOTIDE SEQUENCE [LARGE SCALE GENOMIC DNA]</scope>
    <source>
        <strain evidence="5">m25</strain>
    </source>
</reference>
<dbReference type="RefSeq" id="WP_255226730.1">
    <property type="nucleotide sequence ID" value="NZ_JAJEKE010000004.1"/>
</dbReference>
<keyword evidence="5" id="KW-1185">Reference proteome</keyword>
<protein>
    <submittedName>
        <fullName evidence="4">NAD/NADP octopine/nopaline dehydrogenase family protein</fullName>
    </submittedName>
</protein>
<evidence type="ECO:0000259" key="2">
    <source>
        <dbReference type="Pfam" id="PF01210"/>
    </source>
</evidence>
<dbReference type="SUPFAM" id="SSF51735">
    <property type="entry name" value="NAD(P)-binding Rossmann-fold domains"/>
    <property type="match status" value="1"/>
</dbReference>
<dbReference type="EMBL" id="JAJEKE010000004">
    <property type="protein sequence ID" value="MCQ1529210.1"/>
    <property type="molecule type" value="Genomic_DNA"/>
</dbReference>
<dbReference type="Pfam" id="PF01210">
    <property type="entry name" value="NAD_Gly3P_dh_N"/>
    <property type="match status" value="1"/>
</dbReference>
<evidence type="ECO:0000256" key="1">
    <source>
        <dbReference type="ARBA" id="ARBA00023002"/>
    </source>
</evidence>
<dbReference type="InterPro" id="IPR003421">
    <property type="entry name" value="Opine_DH"/>
</dbReference>
<dbReference type="PANTHER" id="PTHR38015:SF1">
    <property type="entry name" value="OPINE DEHYDROGENASE DOMAIN-CONTAINING PROTEIN"/>
    <property type="match status" value="1"/>
</dbReference>
<dbReference type="InterPro" id="IPR051729">
    <property type="entry name" value="Opine/Lysopine_DH"/>
</dbReference>
<dbReference type="SUPFAM" id="SSF48179">
    <property type="entry name" value="6-phosphogluconate dehydrogenase C-terminal domain-like"/>
    <property type="match status" value="1"/>
</dbReference>
<dbReference type="InterPro" id="IPR036291">
    <property type="entry name" value="NAD(P)-bd_dom_sf"/>
</dbReference>
<name>A0ABT1ND71_9FIRM</name>
<evidence type="ECO:0000313" key="5">
    <source>
        <dbReference type="Proteomes" id="UP001651880"/>
    </source>
</evidence>
<accession>A0ABT1ND71</accession>
<evidence type="ECO:0000259" key="3">
    <source>
        <dbReference type="Pfam" id="PF02317"/>
    </source>
</evidence>
<dbReference type="InterPro" id="IPR008927">
    <property type="entry name" value="6-PGluconate_DH-like_C_sf"/>
</dbReference>
<sequence>MDKSKYAVLGAGNGGQCISAYLSLKGYEVSLYDRFKNIINPLKERGNIELKGVSLNGIAQIDCITTDIEEAVDGKDIILVVVPAYAHEYIADMLSPILKSGQAVVLCPGSTGGVLEFKRVLREKNCSAHIKIAETSSLFYACRTEAPGVAIIGGIKKELPLAALPSSDAKEIIELLKEPYPQLIEEENVLVSDMSNMNAVIHPLPVLLNTGWIEATKGNFKFYYDSITPSIGKMVEKLDAERIEICKALGIEVKSFKESMYFYYGAQGDSIGEMVRKVDAYKIVSAPSKIETRLIAEDVPMGLVPMAELAKLVGVKTPMMNITIELASILLGIDFRATGRTLDKLGIEGMDKESLLNYIK</sequence>
<feature type="domain" description="Glycerol-3-phosphate dehydrogenase NAD-dependent N-terminal" evidence="2">
    <location>
        <begin position="7"/>
        <end position="107"/>
    </location>
</feature>
<dbReference type="InterPro" id="IPR011128">
    <property type="entry name" value="G3P_DH_NAD-dep_N"/>
</dbReference>
<evidence type="ECO:0000313" key="4">
    <source>
        <dbReference type="EMBL" id="MCQ1529210.1"/>
    </source>
</evidence>
<organism evidence="4 5">
    <name type="scientific">Lutispora saccharofermentans</name>
    <dbReference type="NCBI Taxonomy" id="3024236"/>
    <lineage>
        <taxon>Bacteria</taxon>
        <taxon>Bacillati</taxon>
        <taxon>Bacillota</taxon>
        <taxon>Clostridia</taxon>
        <taxon>Lutisporales</taxon>
        <taxon>Lutisporaceae</taxon>
        <taxon>Lutispora</taxon>
    </lineage>
</organism>
<proteinExistence type="predicted"/>
<feature type="domain" description="Opine dehydrogenase" evidence="3">
    <location>
        <begin position="187"/>
        <end position="330"/>
    </location>
</feature>
<dbReference type="Gene3D" id="1.10.1040.10">
    <property type="entry name" value="N-(1-d-carboxylethyl)-l-norvaline Dehydrogenase, domain 2"/>
    <property type="match status" value="1"/>
</dbReference>